<feature type="compositionally biased region" description="Polar residues" evidence="6">
    <location>
        <begin position="1"/>
        <end position="16"/>
    </location>
</feature>
<evidence type="ECO:0000256" key="2">
    <source>
        <dbReference type="ARBA" id="ARBA00022692"/>
    </source>
</evidence>
<feature type="region of interest" description="Disordered" evidence="6">
    <location>
        <begin position="358"/>
        <end position="414"/>
    </location>
</feature>
<proteinExistence type="inferred from homology"/>
<dbReference type="InterPro" id="IPR045014">
    <property type="entry name" value="TM41A/B"/>
</dbReference>
<keyword evidence="10" id="KW-1185">Reference proteome</keyword>
<evidence type="ECO:0000313" key="9">
    <source>
        <dbReference type="EMBL" id="KAK7691131.1"/>
    </source>
</evidence>
<feature type="transmembrane region" description="Helical" evidence="7">
    <location>
        <begin position="239"/>
        <end position="259"/>
    </location>
</feature>
<evidence type="ECO:0000256" key="1">
    <source>
        <dbReference type="ARBA" id="ARBA00004141"/>
    </source>
</evidence>
<evidence type="ECO:0000256" key="7">
    <source>
        <dbReference type="SAM" id="Phobius"/>
    </source>
</evidence>
<keyword evidence="3 7" id="KW-1133">Transmembrane helix</keyword>
<feature type="compositionally biased region" description="Low complexity" evidence="6">
    <location>
        <begin position="391"/>
        <end position="408"/>
    </location>
</feature>
<feature type="transmembrane region" description="Helical" evidence="7">
    <location>
        <begin position="280"/>
        <end position="300"/>
    </location>
</feature>
<evidence type="ECO:0000256" key="5">
    <source>
        <dbReference type="ARBA" id="ARBA00025797"/>
    </source>
</evidence>
<feature type="region of interest" description="Disordered" evidence="6">
    <location>
        <begin position="312"/>
        <end position="334"/>
    </location>
</feature>
<dbReference type="AlphaFoldDB" id="A0AAW0GCP2"/>
<dbReference type="PANTHER" id="PTHR43220">
    <property type="match status" value="1"/>
</dbReference>
<sequence length="414" mass="45119">MSDFNRVTETNRSAYSLETVREEPEPTLETTSLLGTHTRTSTTTGYGTTEPSRPSNKRLLFNATLKMAAIFFISTAILGGTLWLALPQLEEVDRPHLKIPKSFVELQALNTLLKKYRDIYPYRIVICYVITYFFLQAFSLPGSMYLSILGGAVWGVPRALPLACTCVATGATLCYGISAALGPALLTMPKWKAKFDVWAEKIQSQKDNMISFLIVLRIAPFPPHWVVNVLCPHLGIGIIPFWISTWLGIFGVSVIHTTIGNSLDDMTSAADFHLISWKNFLLLSAVVVGVMIPVGLRYVFKRQLASVAEADEAEAMENGEGSMSGDSNSDRILAEGPPAVDVAKAKAVATARLIMLEDDDDDDYSGDSDDEDIILESGPALVVKPKDDEQPSTSSVSSSSSTIRPTSPKGDQSS</sequence>
<comment type="similarity">
    <text evidence="5">Belongs to the TMEM41 family.</text>
</comment>
<dbReference type="GO" id="GO:0000045">
    <property type="term" value="P:autophagosome assembly"/>
    <property type="evidence" value="ECO:0007669"/>
    <property type="project" value="TreeGrafter"/>
</dbReference>
<feature type="transmembrane region" description="Helical" evidence="7">
    <location>
        <begin position="209"/>
        <end position="227"/>
    </location>
</feature>
<evidence type="ECO:0000256" key="4">
    <source>
        <dbReference type="ARBA" id="ARBA00023136"/>
    </source>
</evidence>
<evidence type="ECO:0000313" key="10">
    <source>
        <dbReference type="Proteomes" id="UP001385951"/>
    </source>
</evidence>
<reference evidence="9 10" key="1">
    <citation type="submission" date="2022-09" db="EMBL/GenBank/DDBJ databases">
        <authorList>
            <person name="Palmer J.M."/>
        </authorList>
    </citation>
    <scope>NUCLEOTIDE SEQUENCE [LARGE SCALE GENOMIC DNA]</scope>
    <source>
        <strain evidence="9 10">DSM 7382</strain>
    </source>
</reference>
<feature type="domain" description="VTT" evidence="8">
    <location>
        <begin position="141"/>
        <end position="261"/>
    </location>
</feature>
<evidence type="ECO:0000256" key="3">
    <source>
        <dbReference type="ARBA" id="ARBA00022989"/>
    </source>
</evidence>
<feature type="region of interest" description="Disordered" evidence="6">
    <location>
        <begin position="1"/>
        <end position="53"/>
    </location>
</feature>
<feature type="compositionally biased region" description="Acidic residues" evidence="6">
    <location>
        <begin position="358"/>
        <end position="374"/>
    </location>
</feature>
<keyword evidence="4 7" id="KW-0472">Membrane</keyword>
<dbReference type="EMBL" id="JASBNA010000006">
    <property type="protein sequence ID" value="KAK7691131.1"/>
    <property type="molecule type" value="Genomic_DNA"/>
</dbReference>
<comment type="caution">
    <text evidence="9">The sequence shown here is derived from an EMBL/GenBank/DDBJ whole genome shotgun (WGS) entry which is preliminary data.</text>
</comment>
<dbReference type="GO" id="GO:0005789">
    <property type="term" value="C:endoplasmic reticulum membrane"/>
    <property type="evidence" value="ECO:0007669"/>
    <property type="project" value="TreeGrafter"/>
</dbReference>
<dbReference type="PANTHER" id="PTHR43220:SF18">
    <property type="entry name" value="TRANSMEMBRANE PROTEIN 41B"/>
    <property type="match status" value="1"/>
</dbReference>
<dbReference type="InterPro" id="IPR032816">
    <property type="entry name" value="VTT_dom"/>
</dbReference>
<name>A0AAW0GCP2_9APHY</name>
<accession>A0AAW0GCP2</accession>
<feature type="transmembrane region" description="Helical" evidence="7">
    <location>
        <begin position="67"/>
        <end position="86"/>
    </location>
</feature>
<protein>
    <recommendedName>
        <fullName evidence="8">VTT domain-containing protein</fullName>
    </recommendedName>
</protein>
<feature type="transmembrane region" description="Helical" evidence="7">
    <location>
        <begin position="159"/>
        <end position="188"/>
    </location>
</feature>
<feature type="transmembrane region" description="Helical" evidence="7">
    <location>
        <begin position="120"/>
        <end position="139"/>
    </location>
</feature>
<dbReference type="Proteomes" id="UP001385951">
    <property type="component" value="Unassembled WGS sequence"/>
</dbReference>
<evidence type="ECO:0000259" key="8">
    <source>
        <dbReference type="Pfam" id="PF09335"/>
    </source>
</evidence>
<dbReference type="Pfam" id="PF09335">
    <property type="entry name" value="VTT_dom"/>
    <property type="match status" value="1"/>
</dbReference>
<evidence type="ECO:0000256" key="6">
    <source>
        <dbReference type="SAM" id="MobiDB-lite"/>
    </source>
</evidence>
<gene>
    <name evidence="9" type="ORF">QCA50_006234</name>
</gene>
<feature type="compositionally biased region" description="Low complexity" evidence="6">
    <location>
        <begin position="27"/>
        <end position="49"/>
    </location>
</feature>
<keyword evidence="2 7" id="KW-0812">Transmembrane</keyword>
<comment type="subcellular location">
    <subcellularLocation>
        <location evidence="1">Membrane</location>
        <topology evidence="1">Multi-pass membrane protein</topology>
    </subcellularLocation>
</comment>
<organism evidence="9 10">
    <name type="scientific">Cerrena zonata</name>
    <dbReference type="NCBI Taxonomy" id="2478898"/>
    <lineage>
        <taxon>Eukaryota</taxon>
        <taxon>Fungi</taxon>
        <taxon>Dikarya</taxon>
        <taxon>Basidiomycota</taxon>
        <taxon>Agaricomycotina</taxon>
        <taxon>Agaricomycetes</taxon>
        <taxon>Polyporales</taxon>
        <taxon>Cerrenaceae</taxon>
        <taxon>Cerrena</taxon>
    </lineage>
</organism>